<dbReference type="NCBIfam" id="NF002204">
    <property type="entry name" value="PRK01077.1"/>
    <property type="match status" value="1"/>
</dbReference>
<comment type="miscellaneous">
    <text evidence="7">The a and c carboxylates of hydrogenobyrinate are activated for nucleophilic attack via formation of a phosphorylated intermediate by ATP. CobB catalyzes first the amidation of the c-carboxylate, and then that of the a-carboxylate.</text>
</comment>
<feature type="site" description="Increases nucleophilicity of active site Cys" evidence="7">
    <location>
        <position position="466"/>
    </location>
</feature>
<feature type="domain" description="CobQ/CobB/MinD/ParA nucleotide binding" evidence="8">
    <location>
        <begin position="7"/>
        <end position="192"/>
    </location>
</feature>
<evidence type="ECO:0000256" key="2">
    <source>
        <dbReference type="ARBA" id="ARBA00022598"/>
    </source>
</evidence>
<evidence type="ECO:0000313" key="10">
    <source>
        <dbReference type="EMBL" id="SEB78563.1"/>
    </source>
</evidence>
<feature type="domain" description="CobB/CobQ-like glutamine amidotransferase" evidence="9">
    <location>
        <begin position="284"/>
        <end position="472"/>
    </location>
</feature>
<dbReference type="GO" id="GO:0043802">
    <property type="term" value="F:hydrogenobyrinic acid a,c-diamide synthase (glutamine-hydrolysing) activity"/>
    <property type="evidence" value="ECO:0007669"/>
    <property type="project" value="UniProtKB-UniRule"/>
</dbReference>
<dbReference type="InterPro" id="IPR004484">
    <property type="entry name" value="CbiA/CobB_synth"/>
</dbReference>
<feature type="active site" description="Nucleophile" evidence="7">
    <location>
        <position position="366"/>
    </location>
</feature>
<dbReference type="GO" id="GO:0005524">
    <property type="term" value="F:ATP binding"/>
    <property type="evidence" value="ECO:0007669"/>
    <property type="project" value="UniProtKB-UniRule"/>
</dbReference>
<dbReference type="Proteomes" id="UP000198742">
    <property type="component" value="Unassembled WGS sequence"/>
</dbReference>
<dbReference type="GO" id="GO:0042242">
    <property type="term" value="F:cobyrinic acid a,c-diamide synthase activity"/>
    <property type="evidence" value="ECO:0007669"/>
    <property type="project" value="InterPro"/>
</dbReference>
<dbReference type="InterPro" id="IPR027417">
    <property type="entry name" value="P-loop_NTPase"/>
</dbReference>
<sequence>MVTLPRLMVAAPASGHGKTTVATGLMAALARAGHTVSGHKVGPDYIDPGYHALATGRPGRNLDPHLVGEERLVPLLLHGAAGADLAVIEGVMGLYDGQIGGDGFASTAHVAAVTRTPVVLVVDISSASRTIAATVHGLMTWAQPPVDVVGVILNKAGSARHADEVVRSIGDRVPVLGILQRDDGIEAPSRHLGLVPAAERGDAAAALDRLAGQIAEKVDLEAVVRLAAAAPALAEAPWDPRVALGFDTLASLAAQPASSGRPLVEQGALAPVSKPGLGGRRPVIAVAGGRAFTFRYAETVELLEAAGAEVVDLDPLSDTELPEGTTGLYLGGGFPEMHAMELTANERLRADIRDAIGRGLPTVAECAGLLYLCRTVAGPSGQPAHMVGAIPADASMAPRLTLSYRRAKAVGDDLLSRPGESVTGHEFHRTHLLGDTGGQPAWWLDGEGGPHPAGVGTRTLHASYLHVHWAGHPHLATRFAEAAAAAVPVTAALR</sequence>
<dbReference type="AlphaFoldDB" id="A0A1H4M6J4"/>
<gene>
    <name evidence="7" type="primary">cobB</name>
    <name evidence="10" type="ORF">SAMN04489844_1055</name>
</gene>
<accession>A0A1H4M6J4</accession>
<dbReference type="HAMAP" id="MF_00027">
    <property type="entry name" value="CobB_CbiA"/>
    <property type="match status" value="1"/>
</dbReference>
<dbReference type="Pfam" id="PF01656">
    <property type="entry name" value="CbiA"/>
    <property type="match status" value="1"/>
</dbReference>
<reference evidence="11" key="1">
    <citation type="submission" date="2016-10" db="EMBL/GenBank/DDBJ databases">
        <authorList>
            <person name="Varghese N."/>
            <person name="Submissions S."/>
        </authorList>
    </citation>
    <scope>NUCLEOTIDE SEQUENCE [LARGE SCALE GENOMIC DNA]</scope>
    <source>
        <strain evidence="11">DSM 22017</strain>
    </source>
</reference>
<dbReference type="SUPFAM" id="SSF52540">
    <property type="entry name" value="P-loop containing nucleoside triphosphate hydrolases"/>
    <property type="match status" value="1"/>
</dbReference>
<evidence type="ECO:0000256" key="4">
    <source>
        <dbReference type="ARBA" id="ARBA00022840"/>
    </source>
</evidence>
<comment type="similarity">
    <text evidence="7">Belongs to the CobB/CbiA family.</text>
</comment>
<keyword evidence="11" id="KW-1185">Reference proteome</keyword>
<proteinExistence type="inferred from homology"/>
<comment type="function">
    <text evidence="7">Catalyzes the ATP-dependent amidation of the two carboxylate groups at positions a and c of hydrogenobyrinate, using either L-glutamine or ammonia as the nitrogen source.</text>
</comment>
<keyword evidence="6 7" id="KW-0315">Glutamine amidotransferase</keyword>
<evidence type="ECO:0000256" key="5">
    <source>
        <dbReference type="ARBA" id="ARBA00022842"/>
    </source>
</evidence>
<dbReference type="GO" id="GO:0009236">
    <property type="term" value="P:cobalamin biosynthetic process"/>
    <property type="evidence" value="ECO:0007669"/>
    <property type="project" value="UniProtKB-UniRule"/>
</dbReference>
<comment type="catalytic activity">
    <reaction evidence="7">
        <text>hydrogenobyrinate + 2 L-glutamine + 2 ATP + 2 H2O = hydrogenobyrinate a,c-diamide + 2 L-glutamate + 2 ADP + 2 phosphate + 2 H(+)</text>
        <dbReference type="Rhea" id="RHEA:12544"/>
        <dbReference type="ChEBI" id="CHEBI:15377"/>
        <dbReference type="ChEBI" id="CHEBI:15378"/>
        <dbReference type="ChEBI" id="CHEBI:29985"/>
        <dbReference type="ChEBI" id="CHEBI:30616"/>
        <dbReference type="ChEBI" id="CHEBI:43474"/>
        <dbReference type="ChEBI" id="CHEBI:58359"/>
        <dbReference type="ChEBI" id="CHEBI:77873"/>
        <dbReference type="ChEBI" id="CHEBI:77874"/>
        <dbReference type="ChEBI" id="CHEBI:456216"/>
        <dbReference type="EC" id="6.3.5.9"/>
    </reaction>
</comment>
<evidence type="ECO:0000313" key="11">
    <source>
        <dbReference type="Proteomes" id="UP000198742"/>
    </source>
</evidence>
<dbReference type="Gene3D" id="3.40.50.880">
    <property type="match status" value="1"/>
</dbReference>
<keyword evidence="4 7" id="KW-0067">ATP-binding</keyword>
<comment type="pathway">
    <text evidence="7">Cofactor biosynthesis; adenosylcobalamin biosynthesis; cob(II)yrinate a,c-diamide from precorrin-2 (aerobic route): step 9/10.</text>
</comment>
<name>A0A1H4M6J4_9ACTN</name>
<keyword evidence="5 7" id="KW-0460">Magnesium</keyword>
<dbReference type="InterPro" id="IPR011698">
    <property type="entry name" value="GATase_3"/>
</dbReference>
<protein>
    <recommendedName>
        <fullName evidence="7">Hydrogenobyrinate a,c-diamide synthase</fullName>
        <ecNumber evidence="7">6.3.5.9</ecNumber>
    </recommendedName>
    <alternativeName>
        <fullName evidence="7">Hydrogenobyrinic acid a,c-diamide synthase</fullName>
    </alternativeName>
</protein>
<organism evidence="10 11">
    <name type="scientific">Nocardioides exalbidus</name>
    <dbReference type="NCBI Taxonomy" id="402596"/>
    <lineage>
        <taxon>Bacteria</taxon>
        <taxon>Bacillati</taxon>
        <taxon>Actinomycetota</taxon>
        <taxon>Actinomycetes</taxon>
        <taxon>Propionibacteriales</taxon>
        <taxon>Nocardioidaceae</taxon>
        <taxon>Nocardioides</taxon>
    </lineage>
</organism>
<keyword evidence="7" id="KW-0169">Cobalamin biosynthesis</keyword>
<evidence type="ECO:0000259" key="8">
    <source>
        <dbReference type="Pfam" id="PF01656"/>
    </source>
</evidence>
<evidence type="ECO:0000259" key="9">
    <source>
        <dbReference type="Pfam" id="PF07685"/>
    </source>
</evidence>
<dbReference type="PANTHER" id="PTHR43873:SF1">
    <property type="entry name" value="COBYRINATE A,C-DIAMIDE SYNTHASE"/>
    <property type="match status" value="1"/>
</dbReference>
<dbReference type="Gene3D" id="3.40.50.300">
    <property type="entry name" value="P-loop containing nucleotide triphosphate hydrolases"/>
    <property type="match status" value="1"/>
</dbReference>
<dbReference type="InterPro" id="IPR002586">
    <property type="entry name" value="CobQ/CobB/MinD/ParA_Nub-bd_dom"/>
</dbReference>
<dbReference type="PROSITE" id="PS51274">
    <property type="entry name" value="GATASE_COBBQ"/>
    <property type="match status" value="1"/>
</dbReference>
<evidence type="ECO:0000256" key="3">
    <source>
        <dbReference type="ARBA" id="ARBA00022741"/>
    </source>
</evidence>
<evidence type="ECO:0000256" key="1">
    <source>
        <dbReference type="ARBA" id="ARBA00001946"/>
    </source>
</evidence>
<dbReference type="STRING" id="402596.SAMN04489844_1055"/>
<comment type="domain">
    <text evidence="7">Comprises of two domains. The C-terminal domain contains the binding site for glutamine and catalyzes the hydrolysis of this substrate to glutamate and ammonia. The N-terminal domain is anticipated to bind ATP and hydrogenobyrinate and catalyzes the ultimate synthesis of the diamide product. The ammonia produced via the glutaminase domain is probably translocated to the adjacent domain via a molecular tunnel, where it reacts with an activated intermediate.</text>
</comment>
<dbReference type="CDD" id="cd03130">
    <property type="entry name" value="GATase1_CobB"/>
    <property type="match status" value="1"/>
</dbReference>
<comment type="cofactor">
    <cofactor evidence="1 7">
        <name>Mg(2+)</name>
        <dbReference type="ChEBI" id="CHEBI:18420"/>
    </cofactor>
</comment>
<evidence type="ECO:0000256" key="7">
    <source>
        <dbReference type="HAMAP-Rule" id="MF_00027"/>
    </source>
</evidence>
<dbReference type="InterPro" id="IPR029062">
    <property type="entry name" value="Class_I_gatase-like"/>
</dbReference>
<dbReference type="UniPathway" id="UPA00148">
    <property type="reaction ID" value="UER00220"/>
</dbReference>
<keyword evidence="3 7" id="KW-0547">Nucleotide-binding</keyword>
<dbReference type="EC" id="6.3.5.9" evidence="7"/>
<dbReference type="PANTHER" id="PTHR43873">
    <property type="entry name" value="COBYRINATE A,C-DIAMIDE SYNTHASE"/>
    <property type="match status" value="1"/>
</dbReference>
<dbReference type="SUPFAM" id="SSF52317">
    <property type="entry name" value="Class I glutamine amidotransferase-like"/>
    <property type="match status" value="1"/>
</dbReference>
<dbReference type="EMBL" id="FNRT01000002">
    <property type="protein sequence ID" value="SEB78563.1"/>
    <property type="molecule type" value="Genomic_DNA"/>
</dbReference>
<evidence type="ECO:0000256" key="6">
    <source>
        <dbReference type="ARBA" id="ARBA00022962"/>
    </source>
</evidence>
<keyword evidence="2 7" id="KW-0436">Ligase</keyword>
<dbReference type="Pfam" id="PF07685">
    <property type="entry name" value="GATase_3"/>
    <property type="match status" value="1"/>
</dbReference>